<dbReference type="RefSeq" id="XP_035318693.1">
    <property type="nucleotide sequence ID" value="XM_035465428.1"/>
</dbReference>
<dbReference type="EMBL" id="JAANYQ010000019">
    <property type="protein sequence ID" value="KAF4120041.1"/>
    <property type="molecule type" value="Genomic_DNA"/>
</dbReference>
<name>A0A9P4YR25_9HYPO</name>
<feature type="compositionally biased region" description="Low complexity" evidence="1">
    <location>
        <begin position="64"/>
        <end position="77"/>
    </location>
</feature>
<evidence type="ECO:0000313" key="2">
    <source>
        <dbReference type="EMBL" id="KAF4120041.1"/>
    </source>
</evidence>
<feature type="compositionally biased region" description="Low complexity" evidence="1">
    <location>
        <begin position="201"/>
        <end position="211"/>
    </location>
</feature>
<feature type="region of interest" description="Disordered" evidence="1">
    <location>
        <begin position="313"/>
        <end position="362"/>
    </location>
</feature>
<feature type="region of interest" description="Disordered" evidence="1">
    <location>
        <begin position="185"/>
        <end position="300"/>
    </location>
</feature>
<proteinExistence type="predicted"/>
<keyword evidence="3" id="KW-1185">Reference proteome</keyword>
<feature type="compositionally biased region" description="Basic and acidic residues" evidence="1">
    <location>
        <begin position="410"/>
        <end position="425"/>
    </location>
</feature>
<dbReference type="Proteomes" id="UP000749293">
    <property type="component" value="Unassembled WGS sequence"/>
</dbReference>
<comment type="caution">
    <text evidence="2">The sequence shown here is derived from an EMBL/GenBank/DDBJ whole genome shotgun (WGS) entry which is preliminary data.</text>
</comment>
<gene>
    <name evidence="2" type="ORF">GMORB2_3452</name>
</gene>
<evidence type="ECO:0000313" key="3">
    <source>
        <dbReference type="Proteomes" id="UP000749293"/>
    </source>
</evidence>
<accession>A0A9P4YR25</accession>
<feature type="compositionally biased region" description="Low complexity" evidence="1">
    <location>
        <begin position="230"/>
        <end position="267"/>
    </location>
</feature>
<feature type="compositionally biased region" description="Basic and acidic residues" evidence="1">
    <location>
        <begin position="368"/>
        <end position="379"/>
    </location>
</feature>
<dbReference type="AlphaFoldDB" id="A0A9P4YR25"/>
<dbReference type="OrthoDB" id="3946700at2759"/>
<feature type="region of interest" description="Disordered" evidence="1">
    <location>
        <begin position="16"/>
        <end position="80"/>
    </location>
</feature>
<sequence length="463" mass="50432">MGLPLFVAPVASDLTEKVASKDAESRTSPRSSIRRLAQDGASRERASSNRRARTLEHHRERLQGLPGSGAAAAPARPITSMVAPQDRNRIVRYIRQGFMTPEDVTHGDRNRERQRYSLIQNMELRFGPDWRDRDWNSEQQDAFSDWWLLNVSNGRACLMRRQGPSQWRAGTNRLEIVPSASWADVQPGGGLSAPLPPSRAVPPSSSRRPLPTDVGGLGDRDRSLSPEGWDTLLTTLTPDPQPPSVNSSFASSATATTATHPSNPTSSRTSLSGQPPTTTAAADADPGCETGGSDAEENGVSRHLERIQQALLFRPSSERRIPRPVESPAFSPVRNHVSDRAGSDEDSSTTLTLQRPADSVHHSLAARTERRGDDYDGHDAPSFPRPGIWVGRLSIGASDDEQPAAPEHLSVSREDSGDSSFRSDSDLAGMQRIMRSLAARGDIPDEWWAEAGLSRSLSRGGRD</sequence>
<feature type="region of interest" description="Disordered" evidence="1">
    <location>
        <begin position="368"/>
        <end position="387"/>
    </location>
</feature>
<evidence type="ECO:0000256" key="1">
    <source>
        <dbReference type="SAM" id="MobiDB-lite"/>
    </source>
</evidence>
<organism evidence="2 3">
    <name type="scientific">Geosmithia morbida</name>
    <dbReference type="NCBI Taxonomy" id="1094350"/>
    <lineage>
        <taxon>Eukaryota</taxon>
        <taxon>Fungi</taxon>
        <taxon>Dikarya</taxon>
        <taxon>Ascomycota</taxon>
        <taxon>Pezizomycotina</taxon>
        <taxon>Sordariomycetes</taxon>
        <taxon>Hypocreomycetidae</taxon>
        <taxon>Hypocreales</taxon>
        <taxon>Bionectriaceae</taxon>
        <taxon>Geosmithia</taxon>
    </lineage>
</organism>
<feature type="region of interest" description="Disordered" evidence="1">
    <location>
        <begin position="398"/>
        <end position="428"/>
    </location>
</feature>
<feature type="compositionally biased region" description="Low complexity" evidence="1">
    <location>
        <begin position="275"/>
        <end position="285"/>
    </location>
</feature>
<feature type="compositionally biased region" description="Basic and acidic residues" evidence="1">
    <location>
        <begin position="16"/>
        <end position="27"/>
    </location>
</feature>
<feature type="compositionally biased region" description="Basic and acidic residues" evidence="1">
    <location>
        <begin position="41"/>
        <end position="62"/>
    </location>
</feature>
<protein>
    <submittedName>
        <fullName evidence="2">Uncharacterized protein</fullName>
    </submittedName>
</protein>
<dbReference type="GeneID" id="55969680"/>
<reference evidence="2" key="1">
    <citation type="submission" date="2020-03" db="EMBL/GenBank/DDBJ databases">
        <title>Site-based positive gene gene selection in Geosmithia morbida across the United States reveals a broad range of putative effectors and factors for local host and environmental adapation.</title>
        <authorList>
            <person name="Onufrak A."/>
            <person name="Murdoch R.W."/>
            <person name="Gazis R."/>
            <person name="Huff M."/>
            <person name="Staton M."/>
            <person name="Klingeman W."/>
            <person name="Hadziabdic D."/>
        </authorList>
    </citation>
    <scope>NUCLEOTIDE SEQUENCE</scope>
    <source>
        <strain evidence="2">1262</strain>
    </source>
</reference>